<gene>
    <name evidence="3" type="ORF">GCM10010406_33860</name>
</gene>
<organism evidence="3 4">
    <name type="scientific">Streptomyces thermolineatus</name>
    <dbReference type="NCBI Taxonomy" id="44033"/>
    <lineage>
        <taxon>Bacteria</taxon>
        <taxon>Bacillati</taxon>
        <taxon>Actinomycetota</taxon>
        <taxon>Actinomycetes</taxon>
        <taxon>Kitasatosporales</taxon>
        <taxon>Streptomycetaceae</taxon>
        <taxon>Streptomyces</taxon>
    </lineage>
</organism>
<feature type="domain" description="Flavodoxin" evidence="2">
    <location>
        <begin position="4"/>
        <end position="88"/>
    </location>
</feature>
<dbReference type="Gene3D" id="3.40.50.360">
    <property type="match status" value="1"/>
</dbReference>
<dbReference type="InterPro" id="IPR026816">
    <property type="entry name" value="Flavodoxin_dom"/>
</dbReference>
<dbReference type="SUPFAM" id="SSF52218">
    <property type="entry name" value="Flavoproteins"/>
    <property type="match status" value="1"/>
</dbReference>
<evidence type="ECO:0000313" key="3">
    <source>
        <dbReference type="EMBL" id="GAA2494948.1"/>
    </source>
</evidence>
<protein>
    <submittedName>
        <fullName evidence="3">Flavodoxin domain-containing protein</fullName>
    </submittedName>
</protein>
<proteinExistence type="predicted"/>
<accession>A0ABP5Z9J7</accession>
<evidence type="ECO:0000313" key="4">
    <source>
        <dbReference type="Proteomes" id="UP001501358"/>
    </source>
</evidence>
<sequence length="187" mass="20577">MFVLVGYASEHGATRQIAERVASLLLYEGVRAEARPMAEVGDADRYDAFVLGSAVRRRRWLREGTRFVRRNRAVLAGRPVWLFSVGTARVRGGRLDTRGGARGGARGKAPRAPGCASGPRGGVRVRDHRFFPGVVMPGQLSPAGRLLRWAGHGRYGDFRNWPEIDDWAAGIARSLPRGPRPPAGRRR</sequence>
<name>A0ABP5Z9J7_9ACTN</name>
<evidence type="ECO:0000256" key="1">
    <source>
        <dbReference type="SAM" id="MobiDB-lite"/>
    </source>
</evidence>
<dbReference type="EMBL" id="BAAATA010000019">
    <property type="protein sequence ID" value="GAA2494948.1"/>
    <property type="molecule type" value="Genomic_DNA"/>
</dbReference>
<dbReference type="InterPro" id="IPR029039">
    <property type="entry name" value="Flavoprotein-like_sf"/>
</dbReference>
<comment type="caution">
    <text evidence="3">The sequence shown here is derived from an EMBL/GenBank/DDBJ whole genome shotgun (WGS) entry which is preliminary data.</text>
</comment>
<dbReference type="RefSeq" id="WP_344384026.1">
    <property type="nucleotide sequence ID" value="NZ_BAAATA010000019.1"/>
</dbReference>
<evidence type="ECO:0000259" key="2">
    <source>
        <dbReference type="Pfam" id="PF12724"/>
    </source>
</evidence>
<keyword evidence="4" id="KW-1185">Reference proteome</keyword>
<dbReference type="Proteomes" id="UP001501358">
    <property type="component" value="Unassembled WGS sequence"/>
</dbReference>
<dbReference type="Pfam" id="PF12724">
    <property type="entry name" value="Flavodoxin_5"/>
    <property type="match status" value="1"/>
</dbReference>
<feature type="region of interest" description="Disordered" evidence="1">
    <location>
        <begin position="94"/>
        <end position="121"/>
    </location>
</feature>
<reference evidence="4" key="1">
    <citation type="journal article" date="2019" name="Int. J. Syst. Evol. Microbiol.">
        <title>The Global Catalogue of Microorganisms (GCM) 10K type strain sequencing project: providing services to taxonomists for standard genome sequencing and annotation.</title>
        <authorList>
            <consortium name="The Broad Institute Genomics Platform"/>
            <consortium name="The Broad Institute Genome Sequencing Center for Infectious Disease"/>
            <person name="Wu L."/>
            <person name="Ma J."/>
        </authorList>
    </citation>
    <scope>NUCLEOTIDE SEQUENCE [LARGE SCALE GENOMIC DNA]</scope>
    <source>
        <strain evidence="4">JCM 6307</strain>
    </source>
</reference>